<dbReference type="Pfam" id="PF05396">
    <property type="entry name" value="Phage_T7_Capsid"/>
    <property type="match status" value="1"/>
</dbReference>
<protein>
    <submittedName>
        <fullName evidence="2">Uncharacterized protein</fullName>
    </submittedName>
</protein>
<organism evidence="2 3">
    <name type="scientific">Caldovatus aquaticus</name>
    <dbReference type="NCBI Taxonomy" id="2865671"/>
    <lineage>
        <taxon>Bacteria</taxon>
        <taxon>Pseudomonadati</taxon>
        <taxon>Pseudomonadota</taxon>
        <taxon>Alphaproteobacteria</taxon>
        <taxon>Acetobacterales</taxon>
        <taxon>Roseomonadaceae</taxon>
        <taxon>Caldovatus</taxon>
    </lineage>
</organism>
<feature type="region of interest" description="Disordered" evidence="1">
    <location>
        <begin position="61"/>
        <end position="80"/>
    </location>
</feature>
<dbReference type="EMBL" id="JAHZUY010000048">
    <property type="protein sequence ID" value="MBW8270688.1"/>
    <property type="molecule type" value="Genomic_DNA"/>
</dbReference>
<feature type="region of interest" description="Disordered" evidence="1">
    <location>
        <begin position="1"/>
        <end position="32"/>
    </location>
</feature>
<dbReference type="InterPro" id="IPR008768">
    <property type="entry name" value="Gp9-like"/>
</dbReference>
<keyword evidence="3" id="KW-1185">Reference proteome</keyword>
<dbReference type="RefSeq" id="WP_220118473.1">
    <property type="nucleotide sequence ID" value="NZ_JAHZUY010000048.1"/>
</dbReference>
<gene>
    <name evidence="2" type="ORF">K1J50_14480</name>
</gene>
<evidence type="ECO:0000313" key="3">
    <source>
        <dbReference type="Proteomes" id="UP001519924"/>
    </source>
</evidence>
<evidence type="ECO:0000256" key="1">
    <source>
        <dbReference type="SAM" id="MobiDB-lite"/>
    </source>
</evidence>
<dbReference type="Proteomes" id="UP001519924">
    <property type="component" value="Unassembled WGS sequence"/>
</dbReference>
<reference evidence="2 3" key="1">
    <citation type="submission" date="2021-08" db="EMBL/GenBank/DDBJ databases">
        <title>Caldovatus sediminis gen. nov., sp. nov., a moderately thermophilic bacterium isolated from a hot spring.</title>
        <authorList>
            <person name="Hu C.-J."/>
            <person name="Li W.-J."/>
            <person name="Xian W.-D."/>
        </authorList>
    </citation>
    <scope>NUCLEOTIDE SEQUENCE [LARGE SCALE GENOMIC DNA]</scope>
    <source>
        <strain evidence="2 3">SYSU G05006</strain>
    </source>
</reference>
<comment type="caution">
    <text evidence="2">The sequence shown here is derived from an EMBL/GenBank/DDBJ whole genome shotgun (WGS) entry which is preliminary data.</text>
</comment>
<evidence type="ECO:0000313" key="2">
    <source>
        <dbReference type="EMBL" id="MBW8270688.1"/>
    </source>
</evidence>
<accession>A0ABS7F5U8</accession>
<sequence>MAEDLLETALAGGGEAAPATPAAPQRPDGVPEKFWDAERGAVRLEALLKSYRELERRLSQRFAPPPEDAPEEEKRRFRRALGVPERPEDYAIEPRHELCGPDPEINARLHAAGFTCAQAQLVYDLAAERLLPLLAEAAQALETERALDRLRAHFGGEERFRRVAAQLSAWGKANLPASAFEALASTYEGVLALQSMMEKGEPALAREAEGGDAPDEAALRALMRDPRYWRTREPEFVRRVTEGFRRLVGGGA</sequence>
<name>A0ABS7F5U8_9PROT</name>
<proteinExistence type="predicted"/>